<gene>
    <name evidence="5" type="ORF">SEMRO_3_G002580.1</name>
</gene>
<feature type="transmembrane region" description="Helical" evidence="4">
    <location>
        <begin position="325"/>
        <end position="346"/>
    </location>
</feature>
<organism evidence="5 6">
    <name type="scientific">Seminavis robusta</name>
    <dbReference type="NCBI Taxonomy" id="568900"/>
    <lineage>
        <taxon>Eukaryota</taxon>
        <taxon>Sar</taxon>
        <taxon>Stramenopiles</taxon>
        <taxon>Ochrophyta</taxon>
        <taxon>Bacillariophyta</taxon>
        <taxon>Bacillariophyceae</taxon>
        <taxon>Bacillariophycidae</taxon>
        <taxon>Naviculales</taxon>
        <taxon>Naviculaceae</taxon>
        <taxon>Seminavis</taxon>
    </lineage>
</organism>
<dbReference type="OrthoDB" id="676979at2759"/>
<dbReference type="InterPro" id="IPR032675">
    <property type="entry name" value="LRR_dom_sf"/>
</dbReference>
<keyword evidence="4" id="KW-1133">Transmembrane helix</keyword>
<keyword evidence="5" id="KW-0418">Kinase</keyword>
<dbReference type="Proteomes" id="UP001153069">
    <property type="component" value="Unassembled WGS sequence"/>
</dbReference>
<comment type="caution">
    <text evidence="5">The sequence shown here is derived from an EMBL/GenBank/DDBJ whole genome shotgun (WGS) entry which is preliminary data.</text>
</comment>
<feature type="compositionally biased region" description="Polar residues" evidence="3">
    <location>
        <begin position="159"/>
        <end position="169"/>
    </location>
</feature>
<protein>
    <submittedName>
        <fullName evidence="5">LRR receptor-like serine threonine-protein kinase</fullName>
    </submittedName>
</protein>
<keyword evidence="4" id="KW-0812">Transmembrane</keyword>
<proteinExistence type="predicted"/>
<keyword evidence="2" id="KW-0677">Repeat</keyword>
<keyword evidence="4" id="KW-0472">Membrane</keyword>
<accession>A0A9N8GZF7</accession>
<name>A0A9N8GZF7_9STRA</name>
<dbReference type="GO" id="GO:0016301">
    <property type="term" value="F:kinase activity"/>
    <property type="evidence" value="ECO:0007669"/>
    <property type="project" value="UniProtKB-KW"/>
</dbReference>
<keyword evidence="6" id="KW-1185">Reference proteome</keyword>
<feature type="region of interest" description="Disordered" evidence="3">
    <location>
        <begin position="1"/>
        <end position="177"/>
    </location>
</feature>
<feature type="compositionally biased region" description="Basic and acidic residues" evidence="3">
    <location>
        <begin position="102"/>
        <end position="121"/>
    </location>
</feature>
<evidence type="ECO:0000256" key="4">
    <source>
        <dbReference type="SAM" id="Phobius"/>
    </source>
</evidence>
<keyword evidence="5" id="KW-0808">Transferase</keyword>
<feature type="compositionally biased region" description="Polar residues" evidence="3">
    <location>
        <begin position="128"/>
        <end position="148"/>
    </location>
</feature>
<reference evidence="5" key="1">
    <citation type="submission" date="2020-06" db="EMBL/GenBank/DDBJ databases">
        <authorList>
            <consortium name="Plant Systems Biology data submission"/>
        </authorList>
    </citation>
    <scope>NUCLEOTIDE SEQUENCE</scope>
    <source>
        <strain evidence="5">D6</strain>
    </source>
</reference>
<evidence type="ECO:0000256" key="2">
    <source>
        <dbReference type="ARBA" id="ARBA00022737"/>
    </source>
</evidence>
<dbReference type="Gene3D" id="3.80.10.10">
    <property type="entry name" value="Ribonuclease Inhibitor"/>
    <property type="match status" value="2"/>
</dbReference>
<feature type="compositionally biased region" description="Basic and acidic residues" evidence="3">
    <location>
        <begin position="50"/>
        <end position="75"/>
    </location>
</feature>
<dbReference type="EMBL" id="CAICTM010000003">
    <property type="protein sequence ID" value="CAB9496283.1"/>
    <property type="molecule type" value="Genomic_DNA"/>
</dbReference>
<dbReference type="InterPro" id="IPR050647">
    <property type="entry name" value="Plant_LRR-RLKs"/>
</dbReference>
<evidence type="ECO:0000256" key="3">
    <source>
        <dbReference type="SAM" id="MobiDB-lite"/>
    </source>
</evidence>
<evidence type="ECO:0000313" key="5">
    <source>
        <dbReference type="EMBL" id="CAB9496283.1"/>
    </source>
</evidence>
<keyword evidence="5" id="KW-0675">Receptor</keyword>
<dbReference type="SUPFAM" id="SSF52058">
    <property type="entry name" value="L domain-like"/>
    <property type="match status" value="1"/>
</dbReference>
<keyword evidence="1" id="KW-0433">Leucine-rich repeat</keyword>
<dbReference type="PANTHER" id="PTHR48056">
    <property type="entry name" value="LRR RECEPTOR-LIKE SERINE/THREONINE-PROTEIN KINASE-RELATED"/>
    <property type="match status" value="1"/>
</dbReference>
<dbReference type="FunFam" id="3.80.10.10:FF:000041">
    <property type="entry name" value="LRR receptor-like serine/threonine-protein kinase ERECTA"/>
    <property type="match status" value="1"/>
</dbReference>
<sequence>MKQGPGIASDDVCGRVRTSEDQEDDGLSSTPAIDSVGGGACTGNSMASGARDDDSDRLEDHSDCEILKAIEKHYQDLASPSDPYPYPEPQPDLTSANPTESSRSKASEPKLKANDLPDHYRALKGQGLQASAQADTGSFTGSIKSPSEQEPRAALTKGPASTYQEQGKATSVPVRNGSDGHATGIANGNTSVLPDQRSLGQPAISTATTVSLPGAYAVAPPSADTVTTDSSDDEAGNLHQEENQLDLLESGLPVTSNGRTEPEPATIDQAGLVVAHMVHVDDENQRIQSLPRATLEERTVAASNDSPDGQKENRQFCIHHSRRCVASITIFTLIFIGIVLIAVLVVKNDDDKSKSKSYRDTNANATIMTTKEFIMSILPNYTRHEVLMAAETPLSDDDVFNMATPQAKALDWILQDPFLNTYLPNRNHDSATISSNQYHQRFFQRFALATIYHATNGPNWQNNQSWLSYDVHECHWFAKNSFAFDQPPDNQMTYMKDYHELIHRNPCELPYQESNATTAQGNRNPYKHLWLHTNELDGTLPLELYWLTSLRSLSLYSNDKLHGSLSSHIGQLSNLEAIAIAYNSMTGSLPTALGALTKLHFLAALHNQFTGIVPSELGLLHRTLQSVFVDGSSLTGTIPDELYDLTLLKTMYLSNNQLAGTISARIGQLTNMWDFQLQGNRLKGTIPSQAGQLQSLKRLMLYENDLTGTLCT</sequence>
<dbReference type="AlphaFoldDB" id="A0A9N8GZF7"/>
<evidence type="ECO:0000313" key="6">
    <source>
        <dbReference type="Proteomes" id="UP001153069"/>
    </source>
</evidence>
<evidence type="ECO:0000256" key="1">
    <source>
        <dbReference type="ARBA" id="ARBA00022614"/>
    </source>
</evidence>